<evidence type="ECO:0000256" key="3">
    <source>
        <dbReference type="ARBA" id="ARBA00022737"/>
    </source>
</evidence>
<dbReference type="PANTHER" id="PTHR16288">
    <property type="entry name" value="WD40 REPEAT PROTEIN 4"/>
    <property type="match status" value="1"/>
</dbReference>
<dbReference type="OrthoDB" id="339900at2759"/>
<dbReference type="SUPFAM" id="SSF82171">
    <property type="entry name" value="DPP6 N-terminal domain-like"/>
    <property type="match status" value="1"/>
</dbReference>
<dbReference type="AlphaFoldDB" id="A0A8J4CXH2"/>
<dbReference type="PANTHER" id="PTHR16288:SF0">
    <property type="entry name" value="TRNA (GUANINE-N(7)-)-METHYLTRANSFERASE NON-CATALYTIC SUBUNIT WDR4"/>
    <property type="match status" value="1"/>
</dbReference>
<evidence type="ECO:0000313" key="7">
    <source>
        <dbReference type="Proteomes" id="UP000747110"/>
    </source>
</evidence>
<feature type="region of interest" description="Disordered" evidence="5">
    <location>
        <begin position="1"/>
        <end position="38"/>
    </location>
</feature>
<comment type="caution">
    <text evidence="6">The sequence shown here is derived from an EMBL/GenBank/DDBJ whole genome shotgun (WGS) entry which is preliminary data.</text>
</comment>
<reference evidence="6" key="1">
    <citation type="journal article" date="2021" name="Proc. Natl. Acad. Sci. U.S.A.">
        <title>Three genomes in the algal genus Volvox reveal the fate of a haploid sex-determining region after a transition to homothallism.</title>
        <authorList>
            <person name="Yamamoto K."/>
            <person name="Hamaji T."/>
            <person name="Kawai-Toyooka H."/>
            <person name="Matsuzaki R."/>
            <person name="Takahashi F."/>
            <person name="Nishimura Y."/>
            <person name="Kawachi M."/>
            <person name="Noguchi H."/>
            <person name="Minakuchi Y."/>
            <person name="Umen J.G."/>
            <person name="Toyoda A."/>
            <person name="Nozaki H."/>
        </authorList>
    </citation>
    <scope>NUCLEOTIDE SEQUENCE</scope>
    <source>
        <strain evidence="6">NIES-3786</strain>
    </source>
</reference>
<keyword evidence="3" id="KW-0677">Repeat</keyword>
<keyword evidence="7" id="KW-1185">Reference proteome</keyword>
<dbReference type="GO" id="GO:0005829">
    <property type="term" value="C:cytosol"/>
    <property type="evidence" value="ECO:0007669"/>
    <property type="project" value="TreeGrafter"/>
</dbReference>
<evidence type="ECO:0000313" key="6">
    <source>
        <dbReference type="EMBL" id="GIL90864.1"/>
    </source>
</evidence>
<feature type="non-terminal residue" evidence="6">
    <location>
        <position position="233"/>
    </location>
</feature>
<dbReference type="GO" id="GO:0006400">
    <property type="term" value="P:tRNA modification"/>
    <property type="evidence" value="ECO:0007669"/>
    <property type="project" value="TreeGrafter"/>
</dbReference>
<feature type="compositionally biased region" description="Basic and acidic residues" evidence="5">
    <location>
        <begin position="200"/>
        <end position="220"/>
    </location>
</feature>
<evidence type="ECO:0000256" key="1">
    <source>
        <dbReference type="ARBA" id="ARBA00004123"/>
    </source>
</evidence>
<dbReference type="EMBL" id="BNCP01000061">
    <property type="protein sequence ID" value="GIL90864.1"/>
    <property type="molecule type" value="Genomic_DNA"/>
</dbReference>
<dbReference type="Proteomes" id="UP000747110">
    <property type="component" value="Unassembled WGS sequence"/>
</dbReference>
<proteinExistence type="predicted"/>
<evidence type="ECO:0000256" key="4">
    <source>
        <dbReference type="ARBA" id="ARBA00023242"/>
    </source>
</evidence>
<dbReference type="InterPro" id="IPR028884">
    <property type="entry name" value="Trm82"/>
</dbReference>
<keyword evidence="4" id="KW-0539">Nucleus</keyword>
<gene>
    <name evidence="6" type="ORF">Vretifemale_18583</name>
</gene>
<organism evidence="6 7">
    <name type="scientific">Volvox reticuliferus</name>
    <dbReference type="NCBI Taxonomy" id="1737510"/>
    <lineage>
        <taxon>Eukaryota</taxon>
        <taxon>Viridiplantae</taxon>
        <taxon>Chlorophyta</taxon>
        <taxon>core chlorophytes</taxon>
        <taxon>Chlorophyceae</taxon>
        <taxon>CS clade</taxon>
        <taxon>Chlamydomonadales</taxon>
        <taxon>Volvocaceae</taxon>
        <taxon>Volvox</taxon>
    </lineage>
</organism>
<sequence>PLPFLGPSGTGRGEADGDGDGDGDVGAGGFGEPQRRSKAPSCAPVLSLAVAPDGCTVAVVVEGDDEVQLLNLNWTTRSLELRQRLRWPDVRYPCQAVFGPTGHLWVVGGVPLPTAQSAHIGVAQRGPDGQFVVCTEEVLPAAVRSLLEARVEEEETKMVQGGELFMYSKRLRKPTYDDAEVERFKRNRNDYRERQRLAALRLRQDEQAKQQQGDKQERQRNAGTVEAGAEAAA</sequence>
<dbReference type="GO" id="GO:0005634">
    <property type="term" value="C:nucleus"/>
    <property type="evidence" value="ECO:0007669"/>
    <property type="project" value="UniProtKB-SubCell"/>
</dbReference>
<dbReference type="GO" id="GO:0043527">
    <property type="term" value="C:tRNA methyltransferase complex"/>
    <property type="evidence" value="ECO:0007669"/>
    <property type="project" value="TreeGrafter"/>
</dbReference>
<name>A0A8J4CXH2_9CHLO</name>
<evidence type="ECO:0000256" key="2">
    <source>
        <dbReference type="ARBA" id="ARBA00022574"/>
    </source>
</evidence>
<keyword evidence="2" id="KW-0853">WD repeat</keyword>
<comment type="subcellular location">
    <subcellularLocation>
        <location evidence="1">Nucleus</location>
    </subcellularLocation>
</comment>
<evidence type="ECO:0000256" key="5">
    <source>
        <dbReference type="SAM" id="MobiDB-lite"/>
    </source>
</evidence>
<feature type="compositionally biased region" description="Low complexity" evidence="5">
    <location>
        <begin position="222"/>
        <end position="233"/>
    </location>
</feature>
<protein>
    <submittedName>
        <fullName evidence="6">Uncharacterized protein</fullName>
    </submittedName>
</protein>
<dbReference type="GO" id="GO:0036265">
    <property type="term" value="P:RNA (guanine-N7)-methylation"/>
    <property type="evidence" value="ECO:0007669"/>
    <property type="project" value="InterPro"/>
</dbReference>
<accession>A0A8J4CXH2</accession>
<feature type="region of interest" description="Disordered" evidence="5">
    <location>
        <begin position="200"/>
        <end position="233"/>
    </location>
</feature>